<dbReference type="GO" id="GO:0000139">
    <property type="term" value="C:Golgi membrane"/>
    <property type="evidence" value="ECO:0007669"/>
    <property type="project" value="InterPro"/>
</dbReference>
<evidence type="ECO:0000256" key="4">
    <source>
        <dbReference type="ARBA" id="ARBA00022692"/>
    </source>
</evidence>
<feature type="transmembrane region" description="Helical" evidence="7">
    <location>
        <begin position="78"/>
        <end position="100"/>
    </location>
</feature>
<feature type="transmembrane region" description="Helical" evidence="7">
    <location>
        <begin position="12"/>
        <end position="31"/>
    </location>
</feature>
<comment type="similarity">
    <text evidence="2">Belongs to the nucleotide-sugar transporter family. SLC35A subfamily.</text>
</comment>
<evidence type="ECO:0000256" key="6">
    <source>
        <dbReference type="ARBA" id="ARBA00023136"/>
    </source>
</evidence>
<dbReference type="InterPro" id="IPR037185">
    <property type="entry name" value="EmrE-like"/>
</dbReference>
<evidence type="ECO:0000256" key="3">
    <source>
        <dbReference type="ARBA" id="ARBA00022597"/>
    </source>
</evidence>
<keyword evidence="3" id="KW-0762">Sugar transport</keyword>
<evidence type="ECO:0000256" key="1">
    <source>
        <dbReference type="ARBA" id="ARBA00004141"/>
    </source>
</evidence>
<feature type="transmembrane region" description="Helical" evidence="7">
    <location>
        <begin position="177"/>
        <end position="198"/>
    </location>
</feature>
<dbReference type="GO" id="GO:0015165">
    <property type="term" value="F:pyrimidine nucleotide-sugar transmembrane transporter activity"/>
    <property type="evidence" value="ECO:0007669"/>
    <property type="project" value="InterPro"/>
</dbReference>
<evidence type="ECO:0000256" key="5">
    <source>
        <dbReference type="ARBA" id="ARBA00022989"/>
    </source>
</evidence>
<dbReference type="InterPro" id="IPR007271">
    <property type="entry name" value="Nuc_sug_transpt"/>
</dbReference>
<keyword evidence="5 7" id="KW-1133">Transmembrane helix</keyword>
<dbReference type="SUPFAM" id="SSF103481">
    <property type="entry name" value="Multidrug resistance efflux transporter EmrE"/>
    <property type="match status" value="1"/>
</dbReference>
<evidence type="ECO:0000313" key="8">
    <source>
        <dbReference type="Proteomes" id="UP000093561"/>
    </source>
</evidence>
<feature type="transmembrane region" description="Helical" evidence="7">
    <location>
        <begin position="146"/>
        <end position="165"/>
    </location>
</feature>
<evidence type="ECO:0000256" key="7">
    <source>
        <dbReference type="SAM" id="Phobius"/>
    </source>
</evidence>
<organism evidence="8 9">
    <name type="scientific">Wuchereria bancrofti</name>
    <dbReference type="NCBI Taxonomy" id="6293"/>
    <lineage>
        <taxon>Eukaryota</taxon>
        <taxon>Metazoa</taxon>
        <taxon>Ecdysozoa</taxon>
        <taxon>Nematoda</taxon>
        <taxon>Chromadorea</taxon>
        <taxon>Rhabditida</taxon>
        <taxon>Spirurina</taxon>
        <taxon>Spiruromorpha</taxon>
        <taxon>Filarioidea</taxon>
        <taxon>Onchocercidae</taxon>
        <taxon>Wuchereria</taxon>
    </lineage>
</organism>
<keyword evidence="3" id="KW-0813">Transport</keyword>
<sequence>MITADKYDNSLYKFLGIALLIIQQTCMPLLTYSTQYRISDERFLTTVTVFIGEMVKFLIASVIIILNERSFKKYLSSCYNIIIGNYSETLKICLIAVIYAIQNNLYYIAFTHLEPTTYCLTHQIKIFITALMLWIMLDHHFSWQQWFALILLAVGIANIQMQHIPSNQNPKINQKPLLGFITVIAMCFTSAFASMYFVNKFKTFLFIIKKKKTKYKK</sequence>
<keyword evidence="6 7" id="KW-0472">Membrane</keyword>
<keyword evidence="4 7" id="KW-0812">Transmembrane</keyword>
<dbReference type="AlphaFoldDB" id="A0AAF5PUX7"/>
<dbReference type="Proteomes" id="UP000093561">
    <property type="component" value="Unassembled WGS sequence"/>
</dbReference>
<feature type="transmembrane region" description="Helical" evidence="7">
    <location>
        <begin position="43"/>
        <end position="66"/>
    </location>
</feature>
<reference evidence="9" key="3">
    <citation type="submission" date="2024-02" db="UniProtKB">
        <authorList>
            <consortium name="WormBaseParasite"/>
        </authorList>
    </citation>
    <scope>IDENTIFICATION</scope>
    <source>
        <strain evidence="9">pt0022</strain>
    </source>
</reference>
<feature type="transmembrane region" description="Helical" evidence="7">
    <location>
        <begin position="120"/>
        <end position="137"/>
    </location>
</feature>
<name>A0AAF5PUX7_WUCBA</name>
<dbReference type="Pfam" id="PF04142">
    <property type="entry name" value="Nuc_sug_transp"/>
    <property type="match status" value="1"/>
</dbReference>
<reference evidence="8" key="1">
    <citation type="submission" date="2015-03" db="EMBL/GenBank/DDBJ databases">
        <title>Wuchereria bancrofti Genome Sequencing Papua New Guinea Strain.</title>
        <authorList>
            <person name="Small S.T."/>
            <person name="Serre D."/>
            <person name="Zimmerman P.A."/>
        </authorList>
    </citation>
    <scope>NUCLEOTIDE SEQUENCE [LARGE SCALE GENOMIC DNA]</scope>
    <source>
        <strain evidence="8">pt0022</strain>
    </source>
</reference>
<protein>
    <recommendedName>
        <fullName evidence="10">Nucleotide-sugar transporter</fullName>
    </recommendedName>
</protein>
<dbReference type="WBParaSite" id="mrna-Wban_05934">
    <property type="protein sequence ID" value="mrna-Wban_05934"/>
    <property type="gene ID" value="Wban_05934"/>
</dbReference>
<evidence type="ECO:0000313" key="9">
    <source>
        <dbReference type="WBParaSite" id="mrna-Wban_05934"/>
    </source>
</evidence>
<dbReference type="NCBIfam" id="TIGR00803">
    <property type="entry name" value="nst"/>
    <property type="match status" value="1"/>
</dbReference>
<dbReference type="PANTHER" id="PTHR10231">
    <property type="entry name" value="NUCLEOTIDE-SUGAR TRANSMEMBRANE TRANSPORTER"/>
    <property type="match status" value="1"/>
</dbReference>
<evidence type="ECO:0008006" key="10">
    <source>
        <dbReference type="Google" id="ProtNLM"/>
    </source>
</evidence>
<comment type="subcellular location">
    <subcellularLocation>
        <location evidence="1">Membrane</location>
        <topology evidence="1">Multi-pass membrane protein</topology>
    </subcellularLocation>
</comment>
<accession>A0AAF5PUX7</accession>
<reference evidence="8" key="2">
    <citation type="journal article" date="2016" name="Mol. Ecol.">
        <title>Population genomics of the filarial nematode parasite Wuchereria bancrofti from mosquitoes.</title>
        <authorList>
            <person name="Small S.T."/>
            <person name="Reimer L.J."/>
            <person name="Tisch D.J."/>
            <person name="King C.L."/>
            <person name="Christensen B.M."/>
            <person name="Siba P.M."/>
            <person name="Kazura J.W."/>
            <person name="Serre D."/>
            <person name="Zimmerman P.A."/>
        </authorList>
    </citation>
    <scope>NUCLEOTIDE SEQUENCE</scope>
    <source>
        <strain evidence="8">pt0022</strain>
    </source>
</reference>
<proteinExistence type="inferred from homology"/>
<evidence type="ECO:0000256" key="2">
    <source>
        <dbReference type="ARBA" id="ARBA00009976"/>
    </source>
</evidence>